<evidence type="ECO:0000313" key="3">
    <source>
        <dbReference type="EMBL" id="RYP80231.1"/>
    </source>
</evidence>
<accession>A0A4Q4Z0A4</accession>
<dbReference type="AlphaFoldDB" id="A0A4Q4Z0A4"/>
<feature type="domain" description="Peptidoglycan binding-like" evidence="2">
    <location>
        <begin position="217"/>
        <end position="258"/>
    </location>
</feature>
<evidence type="ECO:0000313" key="4">
    <source>
        <dbReference type="Proteomes" id="UP000295198"/>
    </source>
</evidence>
<dbReference type="OrthoDB" id="9787225at2"/>
<evidence type="ECO:0000259" key="2">
    <source>
        <dbReference type="Pfam" id="PF01471"/>
    </source>
</evidence>
<feature type="region of interest" description="Disordered" evidence="1">
    <location>
        <begin position="122"/>
        <end position="151"/>
    </location>
</feature>
<keyword evidence="4" id="KW-1185">Reference proteome</keyword>
<reference evidence="3 4" key="1">
    <citation type="submission" date="2019-01" db="EMBL/GenBank/DDBJ databases">
        <title>Nocardioides guangzhouensis sp. nov., an actinobacterium isolated from soil.</title>
        <authorList>
            <person name="Fu Y."/>
            <person name="Cai Y."/>
            <person name="Lin Z."/>
            <person name="Chen P."/>
        </authorList>
    </citation>
    <scope>NUCLEOTIDE SEQUENCE [LARGE SCALE GENOMIC DNA]</scope>
    <source>
        <strain evidence="3 4">130</strain>
    </source>
</reference>
<dbReference type="SUPFAM" id="SSF47090">
    <property type="entry name" value="PGBD-like"/>
    <property type="match status" value="1"/>
</dbReference>
<protein>
    <submittedName>
        <fullName evidence="3">Peptidoglycan-binding protein</fullName>
    </submittedName>
</protein>
<name>A0A4Q4Z0A4_9ACTN</name>
<dbReference type="Pfam" id="PF01471">
    <property type="entry name" value="PG_binding_1"/>
    <property type="match status" value="1"/>
</dbReference>
<feature type="compositionally biased region" description="Low complexity" evidence="1">
    <location>
        <begin position="135"/>
        <end position="147"/>
    </location>
</feature>
<dbReference type="InterPro" id="IPR002477">
    <property type="entry name" value="Peptidoglycan-bd-like"/>
</dbReference>
<dbReference type="EMBL" id="SDKM01000118">
    <property type="protein sequence ID" value="RYP80231.1"/>
    <property type="molecule type" value="Genomic_DNA"/>
</dbReference>
<organism evidence="3 4">
    <name type="scientific">Nocardioides guangzhouensis</name>
    <dbReference type="NCBI Taxonomy" id="2497878"/>
    <lineage>
        <taxon>Bacteria</taxon>
        <taxon>Bacillati</taxon>
        <taxon>Actinomycetota</taxon>
        <taxon>Actinomycetes</taxon>
        <taxon>Propionibacteriales</taxon>
        <taxon>Nocardioidaceae</taxon>
        <taxon>Nocardioides</taxon>
    </lineage>
</organism>
<dbReference type="Proteomes" id="UP000295198">
    <property type="component" value="Unassembled WGS sequence"/>
</dbReference>
<evidence type="ECO:0000256" key="1">
    <source>
        <dbReference type="SAM" id="MobiDB-lite"/>
    </source>
</evidence>
<dbReference type="InterPro" id="IPR036365">
    <property type="entry name" value="PGBD-like_sf"/>
</dbReference>
<dbReference type="RefSeq" id="WP_134721243.1">
    <property type="nucleotide sequence ID" value="NZ_SDKM01000118.1"/>
</dbReference>
<feature type="non-terminal residue" evidence="3">
    <location>
        <position position="259"/>
    </location>
</feature>
<comment type="caution">
    <text evidence="3">The sequence shown here is derived from an EMBL/GenBank/DDBJ whole genome shotgun (WGS) entry which is preliminary data.</text>
</comment>
<dbReference type="InterPro" id="IPR036366">
    <property type="entry name" value="PGBDSf"/>
</dbReference>
<proteinExistence type="predicted"/>
<gene>
    <name evidence="3" type="ORF">EKO23_24710</name>
</gene>
<sequence>MVAVTAVLLAACGGSDGDDEDQIRRAEAKVTAKQRAVTETEAELTEATTAFCDATTEYVVSLDRYGDVLTSTAPTVGDVREAGDDLTRPREDAVGAAEDAVEAQEKSAAARQELTVAQAELKAAKNGKPPPSPTPTESAAPLAPPATVNRVKQAESEFEAAQSGISDETPLSEASRQFNAAAVALEMSWLRLFADAGCLTNDQEKTAADAVRDYTLALQDALAITGYYDGGVDGVYGPETLAAVESLQQSHGLPVTGTV</sequence>
<dbReference type="Gene3D" id="1.10.101.10">
    <property type="entry name" value="PGBD-like superfamily/PGBD"/>
    <property type="match status" value="1"/>
</dbReference>